<dbReference type="GeneID" id="92793835"/>
<dbReference type="CDD" id="cd04647">
    <property type="entry name" value="LbH_MAT_like"/>
    <property type="match status" value="1"/>
</dbReference>
<dbReference type="AlphaFoldDB" id="A8REA2"/>
<name>A8REA2_9FIRM</name>
<protein>
    <submittedName>
        <fullName evidence="4">Bacterial transferase hexapeptide repeat protein</fullName>
    </submittedName>
</protein>
<evidence type="ECO:0000313" key="5">
    <source>
        <dbReference type="Proteomes" id="UP000004090"/>
    </source>
</evidence>
<keyword evidence="3" id="KW-0677">Repeat</keyword>
<dbReference type="Gene3D" id="2.160.10.10">
    <property type="entry name" value="Hexapeptide repeat proteins"/>
    <property type="match status" value="1"/>
</dbReference>
<dbReference type="PROSITE" id="PS00101">
    <property type="entry name" value="HEXAPEP_TRANSFERASES"/>
    <property type="match status" value="1"/>
</dbReference>
<comment type="similarity">
    <text evidence="1">Belongs to the transferase hexapeptide repeat family.</text>
</comment>
<dbReference type="GO" id="GO:0005829">
    <property type="term" value="C:cytosol"/>
    <property type="evidence" value="ECO:0007669"/>
    <property type="project" value="TreeGrafter"/>
</dbReference>
<sequence>MSKKLKVRKRYLLKATIEFMERIRFYLIPTAQGRIKWLKKHNKFAYIGEHVHYQPRKYPTDSKNIKIHNNVAIASNVEFTAHDIIHFVFDGQEGKRTYKEYEGCIEILDNVFIGAGTRILPNVKIGPNSIIAAESLVVKDVPEGTIVGGNPAKVIGNFDDLKKKRKMYSDSHQNFNNSKLWDEFYRKE</sequence>
<proteinExistence type="inferred from homology"/>
<dbReference type="RefSeq" id="WP_004800390.1">
    <property type="nucleotide sequence ID" value="NZ_DS483477.1"/>
</dbReference>
<evidence type="ECO:0000256" key="1">
    <source>
        <dbReference type="ARBA" id="ARBA00007274"/>
    </source>
</evidence>
<evidence type="ECO:0000256" key="2">
    <source>
        <dbReference type="ARBA" id="ARBA00022679"/>
    </source>
</evidence>
<dbReference type="SUPFAM" id="SSF51161">
    <property type="entry name" value="Trimeric LpxA-like enzymes"/>
    <property type="match status" value="1"/>
</dbReference>
<dbReference type="InterPro" id="IPR018357">
    <property type="entry name" value="Hexapep_transf_CS"/>
</dbReference>
<keyword evidence="2 4" id="KW-0808">Transferase</keyword>
<organism evidence="4 5">
    <name type="scientific">Amedibacillus dolichus DSM 3991</name>
    <dbReference type="NCBI Taxonomy" id="428127"/>
    <lineage>
        <taxon>Bacteria</taxon>
        <taxon>Bacillati</taxon>
        <taxon>Bacillota</taxon>
        <taxon>Erysipelotrichia</taxon>
        <taxon>Erysipelotrichales</taxon>
        <taxon>Erysipelotrichaceae</taxon>
        <taxon>Amedibacillus</taxon>
    </lineage>
</organism>
<dbReference type="HOGENOM" id="CLU_051638_12_1_9"/>
<reference evidence="4 5" key="1">
    <citation type="submission" date="2007-09" db="EMBL/GenBank/DDBJ databases">
        <title>Draft genome sequence of Eubacterium dolichum (DSM 3991).</title>
        <authorList>
            <person name="Sudarsanam P."/>
            <person name="Ley R."/>
            <person name="Guruge J."/>
            <person name="Turnbaugh P.J."/>
            <person name="Mahowald M."/>
            <person name="Liep D."/>
            <person name="Gordon J."/>
        </authorList>
    </citation>
    <scope>NUCLEOTIDE SEQUENCE [LARGE SCALE GENOMIC DNA]</scope>
    <source>
        <strain evidence="4 5">DSM 3991</strain>
    </source>
</reference>
<dbReference type="EMBL" id="ABAW02000024">
    <property type="protein sequence ID" value="EDP10490.1"/>
    <property type="molecule type" value="Genomic_DNA"/>
</dbReference>
<reference evidence="4 5" key="2">
    <citation type="submission" date="2007-09" db="EMBL/GenBank/DDBJ databases">
        <authorList>
            <person name="Fulton L."/>
            <person name="Clifton S."/>
            <person name="Fulton B."/>
            <person name="Xu J."/>
            <person name="Minx P."/>
            <person name="Pepin K.H."/>
            <person name="Johnson M."/>
            <person name="Thiruvilangam P."/>
            <person name="Bhonagiri V."/>
            <person name="Nash W.E."/>
            <person name="Mardis E.R."/>
            <person name="Wilson R.K."/>
        </authorList>
    </citation>
    <scope>NUCLEOTIDE SEQUENCE [LARGE SCALE GENOMIC DNA]</scope>
    <source>
        <strain evidence="4 5">DSM 3991</strain>
    </source>
</reference>
<gene>
    <name evidence="4" type="ORF">EUBDOL_01734</name>
</gene>
<dbReference type="InterPro" id="IPR051159">
    <property type="entry name" value="Hexapeptide_acetyltransf"/>
</dbReference>
<dbReference type="STRING" id="428127.EUBDOL_01734"/>
<dbReference type="PANTHER" id="PTHR23416:SF23">
    <property type="entry name" value="ACETYLTRANSFERASE C18B11.09C-RELATED"/>
    <property type="match status" value="1"/>
</dbReference>
<dbReference type="Pfam" id="PF00132">
    <property type="entry name" value="Hexapep"/>
    <property type="match status" value="1"/>
</dbReference>
<dbReference type="InterPro" id="IPR011004">
    <property type="entry name" value="Trimer_LpxA-like_sf"/>
</dbReference>
<accession>A8REA2</accession>
<evidence type="ECO:0000313" key="4">
    <source>
        <dbReference type="EMBL" id="EDP10490.1"/>
    </source>
</evidence>
<comment type="caution">
    <text evidence="4">The sequence shown here is derived from an EMBL/GenBank/DDBJ whole genome shotgun (WGS) entry which is preliminary data.</text>
</comment>
<dbReference type="GO" id="GO:0008374">
    <property type="term" value="F:O-acyltransferase activity"/>
    <property type="evidence" value="ECO:0007669"/>
    <property type="project" value="TreeGrafter"/>
</dbReference>
<dbReference type="PANTHER" id="PTHR23416">
    <property type="entry name" value="SIALIC ACID SYNTHASE-RELATED"/>
    <property type="match status" value="1"/>
</dbReference>
<dbReference type="Proteomes" id="UP000004090">
    <property type="component" value="Unassembled WGS sequence"/>
</dbReference>
<dbReference type="InterPro" id="IPR001451">
    <property type="entry name" value="Hexapep"/>
</dbReference>
<evidence type="ECO:0000256" key="3">
    <source>
        <dbReference type="ARBA" id="ARBA00022737"/>
    </source>
</evidence>
<dbReference type="eggNOG" id="COG0110">
    <property type="taxonomic scope" value="Bacteria"/>
</dbReference>